<feature type="region of interest" description="Disordered" evidence="1">
    <location>
        <begin position="138"/>
        <end position="158"/>
    </location>
</feature>
<evidence type="ECO:0000256" key="1">
    <source>
        <dbReference type="SAM" id="MobiDB-lite"/>
    </source>
</evidence>
<dbReference type="EMBL" id="BTGD01000004">
    <property type="protein sequence ID" value="GMM55140.1"/>
    <property type="molecule type" value="Genomic_DNA"/>
</dbReference>
<feature type="compositionally biased region" description="Polar residues" evidence="1">
    <location>
        <begin position="83"/>
        <end position="95"/>
    </location>
</feature>
<feature type="region of interest" description="Disordered" evidence="1">
    <location>
        <begin position="83"/>
        <end position="107"/>
    </location>
</feature>
<comment type="caution">
    <text evidence="3">The sequence shown here is derived from an EMBL/GenBank/DDBJ whole genome shotgun (WGS) entry which is preliminary data.</text>
</comment>
<dbReference type="AlphaFoldDB" id="A0AAV5RUN6"/>
<dbReference type="Proteomes" id="UP001377567">
    <property type="component" value="Unassembled WGS sequence"/>
</dbReference>
<proteinExistence type="predicted"/>
<evidence type="ECO:0000313" key="2">
    <source>
        <dbReference type="EMBL" id="GMM54491.1"/>
    </source>
</evidence>
<organism evidence="3 4">
    <name type="scientific">Maudiozyma humilis</name>
    <name type="common">Sour dough yeast</name>
    <name type="synonym">Kazachstania humilis</name>
    <dbReference type="NCBI Taxonomy" id="51915"/>
    <lineage>
        <taxon>Eukaryota</taxon>
        <taxon>Fungi</taxon>
        <taxon>Dikarya</taxon>
        <taxon>Ascomycota</taxon>
        <taxon>Saccharomycotina</taxon>
        <taxon>Saccharomycetes</taxon>
        <taxon>Saccharomycetales</taxon>
        <taxon>Saccharomycetaceae</taxon>
        <taxon>Maudiozyma</taxon>
    </lineage>
</organism>
<accession>A0AAV5RUN6</accession>
<name>A0AAV5RUN6_MAUHU</name>
<reference evidence="3 4" key="1">
    <citation type="journal article" date="2023" name="Elife">
        <title>Identification of key yeast species and microbe-microbe interactions impacting larval growth of Drosophila in the wild.</title>
        <authorList>
            <person name="Mure A."/>
            <person name="Sugiura Y."/>
            <person name="Maeda R."/>
            <person name="Honda K."/>
            <person name="Sakurai N."/>
            <person name="Takahashi Y."/>
            <person name="Watada M."/>
            <person name="Katoh T."/>
            <person name="Gotoh A."/>
            <person name="Gotoh Y."/>
            <person name="Taniguchi I."/>
            <person name="Nakamura K."/>
            <person name="Hayashi T."/>
            <person name="Katayama T."/>
            <person name="Uemura T."/>
            <person name="Hattori Y."/>
        </authorList>
    </citation>
    <scope>NUCLEOTIDE SEQUENCE [LARGE SCALE GENOMIC DNA]</scope>
    <source>
        <strain evidence="3 4">KH-74</strain>
    </source>
</reference>
<evidence type="ECO:0000313" key="3">
    <source>
        <dbReference type="EMBL" id="GMM55140.1"/>
    </source>
</evidence>
<gene>
    <name evidence="2" type="ORF">DAKH74_011070</name>
    <name evidence="3" type="ORF">DAKH74_017560</name>
</gene>
<sequence>MFLRISRSSAQLSYNSRKSLRLLNSASKGFVTDNAETATDQVSHFTYKRFNATDAHGNQTRTSATPNISSNADVKLKNFRDSSSGFGKSVNSDADYQSRFPRKRSDDDVPPDSIWYTRLCAFDDCVLQSLSTSKQNEFNLRSPTNYNGGRGRNGNQQKNSGLMFWDSINRAMRLYHELRDCPQLTPARVSSLINLLHNGLRINRGQMVQLKKKPDADSKSFNIEMTNFITDSLNEITKDVLDENIAVNEYGLMHLLTSFKELGKQTEAVDAWKTGMKNPNLIEDFVHPKVVGVMLPVLFEKGAFSFEQCRDLYETSRKRLRFAHPNLTCGFIHVCLLANENMIALETFSKMCESLAPAHFNYLIEAHLSFLGLCKDINIAKSFFNKAIVGEMPYKVHLHVSQVNTLLSNIWTETNDFAQVNDTWKTALKYYCIDPAYKKRNITGILSSLNNAYFGLFFEKYADDKVKGFEMIQQSMNTFMELNGSLDEPCLNIILTKCTVWQSQEVIDSVLKYFDSFNIPQTIITKRILLKSLGSLDNITCNDILRRWNELIRKEDQMGQRYIANADWAALRDATISWAQIHADEAGCEQRVHLYFQLLSLYKKYARDVSQVNSFSVRLSPHLAVAKAYLEANPLDSISTEDISIINDLHSLEVNEAFK</sequence>
<evidence type="ECO:0008006" key="5">
    <source>
        <dbReference type="Google" id="ProtNLM"/>
    </source>
</evidence>
<dbReference type="EMBL" id="BTGD01000003">
    <property type="protein sequence ID" value="GMM54491.1"/>
    <property type="molecule type" value="Genomic_DNA"/>
</dbReference>
<keyword evidence="4" id="KW-1185">Reference proteome</keyword>
<evidence type="ECO:0000313" key="4">
    <source>
        <dbReference type="Proteomes" id="UP001377567"/>
    </source>
</evidence>
<protein>
    <recommendedName>
        <fullName evidence="5">Protein RMD9, mitochondrial</fullName>
    </recommendedName>
</protein>
<reference evidence="3" key="2">
    <citation type="submission" date="2023-06" db="EMBL/GenBank/DDBJ databases">
        <authorList>
            <person name="Mure A."/>
            <person name="Hattori Y."/>
        </authorList>
    </citation>
    <scope>NUCLEOTIDE SEQUENCE</scope>
    <source>
        <strain evidence="3">KH-74</strain>
    </source>
</reference>